<sequence length="116" mass="12638">MTYTTESEARQWATFLHLSLLAGLLLPGAGFILPIILWQLKKDELPGIDAHGKVVVNWLISALIYGAVGGLLVFVLIGFPLLAILGLVSLIFPIIGAIKANEGVLWRYPLSLRIFS</sequence>
<organism evidence="6 7">
    <name type="scientific">Hymenobacter jeollabukensis</name>
    <dbReference type="NCBI Taxonomy" id="2025313"/>
    <lineage>
        <taxon>Bacteria</taxon>
        <taxon>Pseudomonadati</taxon>
        <taxon>Bacteroidota</taxon>
        <taxon>Cytophagia</taxon>
        <taxon>Cytophagales</taxon>
        <taxon>Hymenobacteraceae</taxon>
        <taxon>Hymenobacter</taxon>
    </lineage>
</organism>
<keyword evidence="2 5" id="KW-0812">Transmembrane</keyword>
<evidence type="ECO:0000256" key="2">
    <source>
        <dbReference type="ARBA" id="ARBA00022692"/>
    </source>
</evidence>
<evidence type="ECO:0000313" key="6">
    <source>
        <dbReference type="EMBL" id="TLM90640.1"/>
    </source>
</evidence>
<feature type="transmembrane region" description="Helical" evidence="5">
    <location>
        <begin position="50"/>
        <end position="68"/>
    </location>
</feature>
<dbReference type="Pfam" id="PF09685">
    <property type="entry name" value="MamF_MmsF"/>
    <property type="match status" value="1"/>
</dbReference>
<evidence type="ECO:0000256" key="4">
    <source>
        <dbReference type="ARBA" id="ARBA00023136"/>
    </source>
</evidence>
<dbReference type="EMBL" id="VAJM01000009">
    <property type="protein sequence ID" value="TLM90640.1"/>
    <property type="molecule type" value="Genomic_DNA"/>
</dbReference>
<dbReference type="InterPro" id="IPR019109">
    <property type="entry name" value="MamF_MmsF"/>
</dbReference>
<comment type="subcellular location">
    <subcellularLocation>
        <location evidence="1">Membrane</location>
        <topology evidence="1">Multi-pass membrane protein</topology>
    </subcellularLocation>
</comment>
<keyword evidence="4 5" id="KW-0472">Membrane</keyword>
<reference evidence="6 7" key="1">
    <citation type="submission" date="2019-05" db="EMBL/GenBank/DDBJ databases">
        <title>Hymenobacter edaphi sp. nov., isolated from abandoned arsenic-contaminated farmland soil.</title>
        <authorList>
            <person name="Nie L."/>
        </authorList>
    </citation>
    <scope>NUCLEOTIDE SEQUENCE [LARGE SCALE GENOMIC DNA]</scope>
    <source>
        <strain evidence="6 7">1-3-3-8</strain>
    </source>
</reference>
<evidence type="ECO:0000256" key="3">
    <source>
        <dbReference type="ARBA" id="ARBA00022989"/>
    </source>
</evidence>
<dbReference type="Proteomes" id="UP000305517">
    <property type="component" value="Unassembled WGS sequence"/>
</dbReference>
<evidence type="ECO:0000313" key="7">
    <source>
        <dbReference type="Proteomes" id="UP000305517"/>
    </source>
</evidence>
<accession>A0A5R8WNF5</accession>
<keyword evidence="7" id="KW-1185">Reference proteome</keyword>
<evidence type="ECO:0000256" key="1">
    <source>
        <dbReference type="ARBA" id="ARBA00004141"/>
    </source>
</evidence>
<gene>
    <name evidence="6" type="ORF">FDY95_17090</name>
</gene>
<dbReference type="AlphaFoldDB" id="A0A5R8WNF5"/>
<feature type="transmembrane region" description="Helical" evidence="5">
    <location>
        <begin position="74"/>
        <end position="98"/>
    </location>
</feature>
<dbReference type="OrthoDB" id="9808930at2"/>
<evidence type="ECO:0000256" key="5">
    <source>
        <dbReference type="SAM" id="Phobius"/>
    </source>
</evidence>
<name>A0A5R8WNF5_9BACT</name>
<proteinExistence type="predicted"/>
<comment type="caution">
    <text evidence="6">The sequence shown here is derived from an EMBL/GenBank/DDBJ whole genome shotgun (WGS) entry which is preliminary data.</text>
</comment>
<keyword evidence="3 5" id="KW-1133">Transmembrane helix</keyword>
<feature type="transmembrane region" description="Helical" evidence="5">
    <location>
        <begin position="12"/>
        <end position="38"/>
    </location>
</feature>
<protein>
    <submittedName>
        <fullName evidence="6">DUF4870 domain-containing protein</fullName>
    </submittedName>
</protein>